<reference evidence="1" key="1">
    <citation type="submission" date="2023-10" db="EMBL/GenBank/DDBJ databases">
        <authorList>
            <person name="Rodriguez Cubillos JULIANA M."/>
            <person name="De Vega J."/>
        </authorList>
    </citation>
    <scope>NUCLEOTIDE SEQUENCE</scope>
</reference>
<protein>
    <submittedName>
        <fullName evidence="1">Uncharacterized protein</fullName>
    </submittedName>
</protein>
<gene>
    <name evidence="1" type="ORF">MILVUS5_LOCUS10530</name>
</gene>
<proteinExistence type="predicted"/>
<organism evidence="1 2">
    <name type="scientific">Trifolium pratense</name>
    <name type="common">Red clover</name>
    <dbReference type="NCBI Taxonomy" id="57577"/>
    <lineage>
        <taxon>Eukaryota</taxon>
        <taxon>Viridiplantae</taxon>
        <taxon>Streptophyta</taxon>
        <taxon>Embryophyta</taxon>
        <taxon>Tracheophyta</taxon>
        <taxon>Spermatophyta</taxon>
        <taxon>Magnoliopsida</taxon>
        <taxon>eudicotyledons</taxon>
        <taxon>Gunneridae</taxon>
        <taxon>Pentapetalae</taxon>
        <taxon>rosids</taxon>
        <taxon>fabids</taxon>
        <taxon>Fabales</taxon>
        <taxon>Fabaceae</taxon>
        <taxon>Papilionoideae</taxon>
        <taxon>50 kb inversion clade</taxon>
        <taxon>NPAAA clade</taxon>
        <taxon>Hologalegina</taxon>
        <taxon>IRL clade</taxon>
        <taxon>Trifolieae</taxon>
        <taxon>Trifolium</taxon>
    </lineage>
</organism>
<dbReference type="Proteomes" id="UP001177021">
    <property type="component" value="Unassembled WGS sequence"/>
</dbReference>
<name>A0ACB0J8L1_TRIPR</name>
<keyword evidence="2" id="KW-1185">Reference proteome</keyword>
<comment type="caution">
    <text evidence="1">The sequence shown here is derived from an EMBL/GenBank/DDBJ whole genome shotgun (WGS) entry which is preliminary data.</text>
</comment>
<evidence type="ECO:0000313" key="1">
    <source>
        <dbReference type="EMBL" id="CAJ2640732.1"/>
    </source>
</evidence>
<accession>A0ACB0J8L1</accession>
<dbReference type="EMBL" id="CASHSV030000024">
    <property type="protein sequence ID" value="CAJ2640732.1"/>
    <property type="molecule type" value="Genomic_DNA"/>
</dbReference>
<sequence length="91" mass="10776">MEKIVSSVFTVDQMANGNRKNNTVWLYPKGRKQYNTNDCGYYVMKNMLDIVTAKITESWMEVFNDPSELTADEMYELRLRWSTYFLELLEG</sequence>
<evidence type="ECO:0000313" key="2">
    <source>
        <dbReference type="Proteomes" id="UP001177021"/>
    </source>
</evidence>